<name>B9E7A7_MACCJ</name>
<evidence type="ECO:0000256" key="3">
    <source>
        <dbReference type="ARBA" id="ARBA00023163"/>
    </source>
</evidence>
<evidence type="ECO:0000256" key="2">
    <source>
        <dbReference type="ARBA" id="ARBA00023125"/>
    </source>
</evidence>
<dbReference type="PRINTS" id="PR00035">
    <property type="entry name" value="HTHGNTR"/>
</dbReference>
<evidence type="ECO:0000256" key="1">
    <source>
        <dbReference type="ARBA" id="ARBA00023015"/>
    </source>
</evidence>
<feature type="domain" description="HTH gntR-type" evidence="4">
    <location>
        <begin position="18"/>
        <end position="86"/>
    </location>
</feature>
<dbReference type="Pfam" id="PF00392">
    <property type="entry name" value="GntR"/>
    <property type="match status" value="1"/>
</dbReference>
<keyword evidence="1" id="KW-0805">Transcription regulation</keyword>
<sequence>MVRPLRIFFGGATVNTPHKGFNRVLDEIDRMIKNDGLKSGDKLPSERHLSELLNISRSSIREALRALEILGVIETRRGEGTYLSDMDNNQFFELIGGYLITSRAQTGEIKDFIHMIESSITFEEHKTIEECINTSNTIMFRVWKLLKRYEATYDEKA</sequence>
<dbReference type="InterPro" id="IPR000524">
    <property type="entry name" value="Tscrpt_reg_HTH_GntR"/>
</dbReference>
<dbReference type="EMBL" id="AP009484">
    <property type="protein sequence ID" value="BAH18075.1"/>
    <property type="molecule type" value="Genomic_DNA"/>
</dbReference>
<accession>B9E7A7</accession>
<dbReference type="PROSITE" id="PS50949">
    <property type="entry name" value="HTH_GNTR"/>
    <property type="match status" value="1"/>
</dbReference>
<dbReference type="InterPro" id="IPR036390">
    <property type="entry name" value="WH_DNA-bd_sf"/>
</dbReference>
<dbReference type="KEGG" id="mcl:MCCL_1368"/>
<dbReference type="SUPFAM" id="SSF46785">
    <property type="entry name" value="Winged helix' DNA-binding domain"/>
    <property type="match status" value="1"/>
</dbReference>
<dbReference type="GO" id="GO:0003677">
    <property type="term" value="F:DNA binding"/>
    <property type="evidence" value="ECO:0007669"/>
    <property type="project" value="UniProtKB-KW"/>
</dbReference>
<dbReference type="GO" id="GO:0003700">
    <property type="term" value="F:DNA-binding transcription factor activity"/>
    <property type="evidence" value="ECO:0007669"/>
    <property type="project" value="InterPro"/>
</dbReference>
<evidence type="ECO:0000313" key="6">
    <source>
        <dbReference type="Proteomes" id="UP000001383"/>
    </source>
</evidence>
<gene>
    <name evidence="5" type="ordered locus">MCCL_1368</name>
</gene>
<dbReference type="SMART" id="SM00345">
    <property type="entry name" value="HTH_GNTR"/>
    <property type="match status" value="1"/>
</dbReference>
<dbReference type="PANTHER" id="PTHR43537">
    <property type="entry name" value="TRANSCRIPTIONAL REGULATOR, GNTR FAMILY"/>
    <property type="match status" value="1"/>
</dbReference>
<reference evidence="5 6" key="1">
    <citation type="journal article" date="2009" name="J. Bacteriol.">
        <title>Complete genome sequence of Macrococcus caseolyticus strain JCSCS5402, reflecting the ancestral genome of the human-pathogenic staphylococci.</title>
        <authorList>
            <person name="Baba T."/>
            <person name="Kuwahara-Arai K."/>
            <person name="Uchiyama I."/>
            <person name="Takeuchi F."/>
            <person name="Ito T."/>
            <person name="Hiramatsu K."/>
        </authorList>
    </citation>
    <scope>NUCLEOTIDE SEQUENCE [LARGE SCALE GENOMIC DNA]</scope>
    <source>
        <strain evidence="5 6">JCSC5402</strain>
    </source>
</reference>
<dbReference type="Gene3D" id="1.10.10.10">
    <property type="entry name" value="Winged helix-like DNA-binding domain superfamily/Winged helix DNA-binding domain"/>
    <property type="match status" value="1"/>
</dbReference>
<keyword evidence="2" id="KW-0238">DNA-binding</keyword>
<evidence type="ECO:0000313" key="5">
    <source>
        <dbReference type="EMBL" id="BAH18075.1"/>
    </source>
</evidence>
<keyword evidence="3" id="KW-0804">Transcription</keyword>
<dbReference type="CDD" id="cd07377">
    <property type="entry name" value="WHTH_GntR"/>
    <property type="match status" value="1"/>
</dbReference>
<dbReference type="Proteomes" id="UP000001383">
    <property type="component" value="Chromosome"/>
</dbReference>
<dbReference type="PANTHER" id="PTHR43537:SF5">
    <property type="entry name" value="UXU OPERON TRANSCRIPTIONAL REGULATOR"/>
    <property type="match status" value="1"/>
</dbReference>
<dbReference type="STRING" id="458233.MCCL_1368"/>
<dbReference type="HOGENOM" id="CLU_017584_9_3_9"/>
<protein>
    <recommendedName>
        <fullName evidence="4">HTH gntR-type domain-containing protein</fullName>
    </recommendedName>
</protein>
<proteinExistence type="predicted"/>
<organism evidence="5 6">
    <name type="scientific">Macrococcus caseolyticus (strain JCSC5402)</name>
    <name type="common">Macrococcoides caseolyticum</name>
    <dbReference type="NCBI Taxonomy" id="458233"/>
    <lineage>
        <taxon>Bacteria</taxon>
        <taxon>Bacillati</taxon>
        <taxon>Bacillota</taxon>
        <taxon>Bacilli</taxon>
        <taxon>Bacillales</taxon>
        <taxon>Staphylococcaceae</taxon>
        <taxon>Macrococcoides</taxon>
    </lineage>
</organism>
<evidence type="ECO:0000259" key="4">
    <source>
        <dbReference type="PROSITE" id="PS50949"/>
    </source>
</evidence>
<dbReference type="eggNOG" id="COG2186">
    <property type="taxonomic scope" value="Bacteria"/>
</dbReference>
<dbReference type="AlphaFoldDB" id="B9E7A7"/>
<dbReference type="InterPro" id="IPR036388">
    <property type="entry name" value="WH-like_DNA-bd_sf"/>
</dbReference>